<keyword evidence="1" id="KW-1133">Transmembrane helix</keyword>
<reference evidence="3" key="1">
    <citation type="submission" date="2017-10" db="EMBL/GenBank/DDBJ databases">
        <title>FDA dAtabase for Regulatory Grade micrObial Sequences (FDA-ARGOS): Supporting development and validation of Infectious Disease Dx tests.</title>
        <authorList>
            <person name="Goldberg B."/>
            <person name="Campos J."/>
            <person name="Tallon L."/>
            <person name="Sadzewicz L."/>
            <person name="Ott S."/>
            <person name="Zhao X."/>
            <person name="Nagaraj S."/>
            <person name="Vavikolanu K."/>
            <person name="Aluvathingal J."/>
            <person name="Nadendla S."/>
            <person name="Geyer C."/>
            <person name="Sichtig H."/>
        </authorList>
    </citation>
    <scope>NUCLEOTIDE SEQUENCE [LARGE SCALE GENOMIC DNA]</scope>
    <source>
        <strain evidence="3">FDAARGOS_376</strain>
    </source>
</reference>
<organism evidence="2 3">
    <name type="scientific">Pseudomonas putida</name>
    <name type="common">Arthrobacter siderocapsulatus</name>
    <dbReference type="NCBI Taxonomy" id="303"/>
    <lineage>
        <taxon>Bacteria</taxon>
        <taxon>Pseudomonadati</taxon>
        <taxon>Pseudomonadota</taxon>
        <taxon>Gammaproteobacteria</taxon>
        <taxon>Pseudomonadales</taxon>
        <taxon>Pseudomonadaceae</taxon>
        <taxon>Pseudomonas</taxon>
    </lineage>
</organism>
<dbReference type="RefSeq" id="WP_098967406.1">
    <property type="nucleotide sequence ID" value="NZ_PDKZ01000002.1"/>
</dbReference>
<sequence>MSEFKDKSINEGTRKKVDYENDQKYRLVLNVERIDGGHLQIPVMVDAKTTEELDRFQKNIVLAVTPLARLPGHDKLNETLQGGVPRVGRVYVFQNNKVWRELVTDGKGQLAEVDLVHWRKVADQKGNADKREPVGVNQQLILVPMMLDGRFLGRQFSMAFSEVSWTWEYITWLEEDPSRIRARSQNMASAWAATAGETTIWKPTSIHPATPIAKLTKGLRSRDFSIEAAMEDPAQFTPDFAAFKPDALIVKLQKRKEELAQKIKHAPPPALPTLEAGEDLLTQNGLRGYPHLIGMILDDPLYEVRHATTQIRECVDYLQTLNALVPHQQHGQYAQVLYSTLEGPLADLKDKVDLPKLQSVVFEEERKKCREQLAARLARLIEITDRKVHTVLLDWCYRNDEGLLEPYSLMTEILEALNQLPDRCDAMYTGEGYKEITTSANRICEAILKGEHPLGSLLLAKNQEQLPETIKRIIKLRKTAQAPDPALTGLSTLILTSTLTGAVDQPSAGKGFVYFLADLFDNFGASVVAQIGRISQDASKIQLDRIFTPAFSTLSVLLPKVATIKLMQQGQALAQDYVVIGVQGAGLRGGITEVERQALTRKSYRYATLHNQSGGILGSTSPRTGGSSRPSLRNLTVIAIPKDHPDLASYSAFRVQMSSATQALEKNKTIPTLMVAFATYNIWAQIKAYKDLNSSDETLRGSAGIASATLDLSAALGSHSKLLLGSTMEQKLTKPRFDIAKISTNWAKNLKNQTGSSKLPLLRSVGGIATLGGAVLGGWDSYRSFSQGDTDAAAAYGVVAVGSGLWGAYGLGLVVNPYILLAGVLMTVGGTIAANIFTDSDTEIIVKKGPFGIQFAEAGMLDSLIGKSDIFTHLKDQKIAYQQLLGIIGRPQIFVERLSQWRKKAPAAHRIALQNADNNRSKKPDSALECVLPEKQLLNDNDWAVVLSSPLLAMFENDKKFRLIVQEFQSKLEKSGLLAVKRYHRVPATNPKISALPLDATSVLYILSPSLPVVHLNPLQRYSFDMTEGLKISAQFELSVNETEDILVLPQPSPKKWKAFTSKDRQTPSDKIPAEDVPAYWQIEIIESKV</sequence>
<dbReference type="EMBL" id="PDKZ01000002">
    <property type="protein sequence ID" value="PHH42653.1"/>
    <property type="molecule type" value="Genomic_DNA"/>
</dbReference>
<keyword evidence="1" id="KW-0812">Transmembrane</keyword>
<protein>
    <recommendedName>
        <fullName evidence="4">Transmembrane protein</fullName>
    </recommendedName>
</protein>
<accession>A0A2C5WCX4</accession>
<evidence type="ECO:0000313" key="3">
    <source>
        <dbReference type="Proteomes" id="UP000222460"/>
    </source>
</evidence>
<dbReference type="AlphaFoldDB" id="A0A2C5WCX4"/>
<name>A0A2C5WCX4_PSEPU</name>
<feature type="transmembrane region" description="Helical" evidence="1">
    <location>
        <begin position="818"/>
        <end position="838"/>
    </location>
</feature>
<feature type="transmembrane region" description="Helical" evidence="1">
    <location>
        <begin position="761"/>
        <end position="782"/>
    </location>
</feature>
<dbReference type="Proteomes" id="UP000222460">
    <property type="component" value="Unassembled WGS sequence"/>
</dbReference>
<gene>
    <name evidence="2" type="ORF">CRX57_21440</name>
</gene>
<proteinExistence type="predicted"/>
<comment type="caution">
    <text evidence="2">The sequence shown here is derived from an EMBL/GenBank/DDBJ whole genome shotgun (WGS) entry which is preliminary data.</text>
</comment>
<feature type="transmembrane region" description="Helical" evidence="1">
    <location>
        <begin position="794"/>
        <end position="812"/>
    </location>
</feature>
<evidence type="ECO:0000256" key="1">
    <source>
        <dbReference type="SAM" id="Phobius"/>
    </source>
</evidence>
<evidence type="ECO:0008006" key="4">
    <source>
        <dbReference type="Google" id="ProtNLM"/>
    </source>
</evidence>
<dbReference type="CDD" id="cd20705">
    <property type="entry name" value="MIX_I"/>
    <property type="match status" value="1"/>
</dbReference>
<keyword evidence="1" id="KW-0472">Membrane</keyword>
<evidence type="ECO:0000313" key="2">
    <source>
        <dbReference type="EMBL" id="PHH42653.1"/>
    </source>
</evidence>